<dbReference type="Proteomes" id="UP000199599">
    <property type="component" value="Unassembled WGS sequence"/>
</dbReference>
<organism evidence="1 2">
    <name type="scientific">Lactobacillus bombicola</name>
    <dbReference type="NCBI Taxonomy" id="1505723"/>
    <lineage>
        <taxon>Bacteria</taxon>
        <taxon>Bacillati</taxon>
        <taxon>Bacillota</taxon>
        <taxon>Bacilli</taxon>
        <taxon>Lactobacillales</taxon>
        <taxon>Lactobacillaceae</taxon>
        <taxon>Lactobacillus</taxon>
    </lineage>
</organism>
<evidence type="ECO:0000313" key="1">
    <source>
        <dbReference type="EMBL" id="SFD62075.1"/>
    </source>
</evidence>
<dbReference type="STRING" id="1505723.SAMN04487792_1616"/>
<protein>
    <submittedName>
        <fullName evidence="1">RelE toxin of RelE / RelB toxin-antitoxin system</fullName>
    </submittedName>
</protein>
<dbReference type="InterPro" id="IPR009387">
    <property type="entry name" value="HigB-2"/>
</dbReference>
<dbReference type="RefSeq" id="WP_090094131.1">
    <property type="nucleotide sequence ID" value="NZ_FOMN01000013.1"/>
</dbReference>
<reference evidence="2" key="1">
    <citation type="submission" date="2016-10" db="EMBL/GenBank/DDBJ databases">
        <authorList>
            <person name="Varghese N."/>
            <person name="Submissions S."/>
        </authorList>
    </citation>
    <scope>NUCLEOTIDE SEQUENCE [LARGE SCALE GENOMIC DNA]</scope>
    <source>
        <strain evidence="2">R-53102</strain>
    </source>
</reference>
<evidence type="ECO:0000313" key="2">
    <source>
        <dbReference type="Proteomes" id="UP000199599"/>
    </source>
</evidence>
<sequence>MKKIDIKFKYAPIFNEYWEKYGFTQEDKKNLQNQINNYGKKLPGSILEGTGGAYKFRFASKKDNQGKSGSYRTIYVAITNDNLYFLAIYAKSEKSNLSKAERNALKATVKRLRRK</sequence>
<dbReference type="AlphaFoldDB" id="A0A1I1TUM3"/>
<gene>
    <name evidence="1" type="ORF">SAMN04487792_1616</name>
</gene>
<name>A0A1I1TUM3_9LACO</name>
<accession>A0A1I1TUM3</accession>
<proteinExistence type="predicted"/>
<dbReference type="EMBL" id="FOMN01000013">
    <property type="protein sequence ID" value="SFD62075.1"/>
    <property type="molecule type" value="Genomic_DNA"/>
</dbReference>
<dbReference type="Pfam" id="PF06296">
    <property type="entry name" value="RelE"/>
    <property type="match status" value="1"/>
</dbReference>
<dbReference type="PIRSF" id="PIRSF039032">
    <property type="entry name" value="HigB-2"/>
    <property type="match status" value="1"/>
</dbReference>